<dbReference type="Proteomes" id="UP000078540">
    <property type="component" value="Unassembled WGS sequence"/>
</dbReference>
<dbReference type="AlphaFoldDB" id="A0A151HYY6"/>
<evidence type="ECO:0000259" key="1">
    <source>
        <dbReference type="Pfam" id="PF21787"/>
    </source>
</evidence>
<proteinExistence type="predicted"/>
<gene>
    <name evidence="2" type="ORF">ALC53_12632</name>
</gene>
<name>A0A151HYY6_9HYME</name>
<evidence type="ECO:0000313" key="2">
    <source>
        <dbReference type="EMBL" id="KYM76940.1"/>
    </source>
</evidence>
<keyword evidence="3" id="KW-1185">Reference proteome</keyword>
<evidence type="ECO:0000313" key="3">
    <source>
        <dbReference type="Proteomes" id="UP000078540"/>
    </source>
</evidence>
<reference evidence="2 3" key="1">
    <citation type="submission" date="2015-09" db="EMBL/GenBank/DDBJ databases">
        <title>Atta colombica WGS genome.</title>
        <authorList>
            <person name="Nygaard S."/>
            <person name="Hu H."/>
            <person name="Boomsma J."/>
            <person name="Zhang G."/>
        </authorList>
    </citation>
    <scope>NUCLEOTIDE SEQUENCE [LARGE SCALE GENOMIC DNA]</scope>
    <source>
        <strain evidence="2">Treedump-2</strain>
        <tissue evidence="2">Whole body</tissue>
    </source>
</reference>
<feature type="domain" description="Transposable element P transposase-like RNase H" evidence="1">
    <location>
        <begin position="10"/>
        <end position="72"/>
    </location>
</feature>
<dbReference type="Pfam" id="PF21787">
    <property type="entry name" value="TNP-like_RNaseH_N"/>
    <property type="match status" value="1"/>
</dbReference>
<sequence length="204" mass="24073">MVNQNSLKKLSTLKSKVKNSEESIICNIVINEMAIQQVTYDDIRHYGLITLDINRTSTKKLLYAKNALVFLAIFIINVRSRYTCSFTFDDAIVNLKMCKCLGANFDIIYLSRDVIKVTSTCENIIRQYKDFIFQSHKKEYLYLKIFNIVCFDVFLEDEMSQHILSQNIVKNKIRLIKAIIKRCVNLRLFYEKYATNDLQKYFIR</sequence>
<accession>A0A151HYY6</accession>
<protein>
    <recommendedName>
        <fullName evidence="1">Transposable element P transposase-like RNase H domain-containing protein</fullName>
    </recommendedName>
</protein>
<dbReference type="InterPro" id="IPR048365">
    <property type="entry name" value="TNP-like_RNaseH_N"/>
</dbReference>
<organism evidence="2 3">
    <name type="scientific">Atta colombica</name>
    <dbReference type="NCBI Taxonomy" id="520822"/>
    <lineage>
        <taxon>Eukaryota</taxon>
        <taxon>Metazoa</taxon>
        <taxon>Ecdysozoa</taxon>
        <taxon>Arthropoda</taxon>
        <taxon>Hexapoda</taxon>
        <taxon>Insecta</taxon>
        <taxon>Pterygota</taxon>
        <taxon>Neoptera</taxon>
        <taxon>Endopterygota</taxon>
        <taxon>Hymenoptera</taxon>
        <taxon>Apocrita</taxon>
        <taxon>Aculeata</taxon>
        <taxon>Formicoidea</taxon>
        <taxon>Formicidae</taxon>
        <taxon>Myrmicinae</taxon>
        <taxon>Atta</taxon>
    </lineage>
</organism>
<dbReference type="EMBL" id="KQ976714">
    <property type="protein sequence ID" value="KYM76940.1"/>
    <property type="molecule type" value="Genomic_DNA"/>
</dbReference>